<gene>
    <name evidence="3" type="ORF">B4U80_03932</name>
</gene>
<keyword evidence="4" id="KW-1185">Reference proteome</keyword>
<dbReference type="AlphaFoldDB" id="A0A443RYB7"/>
<name>A0A443RYB7_9ACAR</name>
<evidence type="ECO:0000256" key="1">
    <source>
        <dbReference type="SAM" id="Coils"/>
    </source>
</evidence>
<evidence type="ECO:0000259" key="2">
    <source>
        <dbReference type="Pfam" id="PF07651"/>
    </source>
</evidence>
<dbReference type="GO" id="GO:0032051">
    <property type="term" value="F:clathrin light chain binding"/>
    <property type="evidence" value="ECO:0007669"/>
    <property type="project" value="TreeGrafter"/>
</dbReference>
<dbReference type="InterPro" id="IPR011417">
    <property type="entry name" value="ANTH_dom"/>
</dbReference>
<dbReference type="GO" id="GO:0030136">
    <property type="term" value="C:clathrin-coated vesicle"/>
    <property type="evidence" value="ECO:0007669"/>
    <property type="project" value="TreeGrafter"/>
</dbReference>
<reference evidence="3 4" key="1">
    <citation type="journal article" date="2018" name="Gigascience">
        <title>Genomes of trombidid mites reveal novel predicted allergens and laterally-transferred genes associated with secondary metabolism.</title>
        <authorList>
            <person name="Dong X."/>
            <person name="Chaisiri K."/>
            <person name="Xia D."/>
            <person name="Armstrong S.D."/>
            <person name="Fang Y."/>
            <person name="Donnelly M.J."/>
            <person name="Kadowaki T."/>
            <person name="McGarry J.W."/>
            <person name="Darby A.C."/>
            <person name="Makepeace B.L."/>
        </authorList>
    </citation>
    <scope>NUCLEOTIDE SEQUENCE [LARGE SCALE GENOMIC DNA]</scope>
    <source>
        <strain evidence="3">UoL-UT</strain>
    </source>
</reference>
<keyword evidence="1" id="KW-0175">Coiled coil</keyword>
<dbReference type="EMBL" id="NCKV01019503">
    <property type="protein sequence ID" value="RWS20175.1"/>
    <property type="molecule type" value="Genomic_DNA"/>
</dbReference>
<protein>
    <submittedName>
        <fullName evidence="3">Huntingtin interacting protein-like protein</fullName>
    </submittedName>
</protein>
<dbReference type="GO" id="GO:0030864">
    <property type="term" value="C:cortical actin cytoskeleton"/>
    <property type="evidence" value="ECO:0007669"/>
    <property type="project" value="TreeGrafter"/>
</dbReference>
<dbReference type="Pfam" id="PF07651">
    <property type="entry name" value="ANTH"/>
    <property type="match status" value="1"/>
</dbReference>
<dbReference type="InterPro" id="IPR030224">
    <property type="entry name" value="Sla2_fam"/>
</dbReference>
<sequence>MFDYLEEILSLQASVFGSLDMSRANSMTSAGQRRLAPLIPCIQDSSQLYDFNVKVFFKLHAVLPPGTLSGHRDRFLYQFKSLKQFYLYSANLQYFRNLIQVPLLPENPPNFLHASEIHSHVTPVVVLSNHPDSPNGSESINLLVDLSIPCNNSEQLSSDTQSEFSMVMSENGYHTIALNEKDRIISLLMSKIDNLEMEIQQLKIEDGRLIDTLKRKISEIEEASEEQNNRLRCVELEKEICMKKLCECKQELLRHQKGTDAQPEMAKANEKYAKMRDIYN</sequence>
<feature type="domain" description="AP180 N-terminal homology (ANTH)" evidence="2">
    <location>
        <begin position="1"/>
        <end position="120"/>
    </location>
</feature>
<feature type="coiled-coil region" evidence="1">
    <location>
        <begin position="178"/>
        <end position="237"/>
    </location>
</feature>
<accession>A0A443RYB7</accession>
<dbReference type="GO" id="GO:0080025">
    <property type="term" value="F:phosphatidylinositol-3,5-bisphosphate binding"/>
    <property type="evidence" value="ECO:0007669"/>
    <property type="project" value="TreeGrafter"/>
</dbReference>
<dbReference type="Gene3D" id="1.20.5.1700">
    <property type="match status" value="1"/>
</dbReference>
<evidence type="ECO:0000313" key="4">
    <source>
        <dbReference type="Proteomes" id="UP000288716"/>
    </source>
</evidence>
<dbReference type="GO" id="GO:0006897">
    <property type="term" value="P:endocytosis"/>
    <property type="evidence" value="ECO:0007669"/>
    <property type="project" value="InterPro"/>
</dbReference>
<dbReference type="GO" id="GO:0051015">
    <property type="term" value="F:actin filament binding"/>
    <property type="evidence" value="ECO:0007669"/>
    <property type="project" value="TreeGrafter"/>
</dbReference>
<organism evidence="3 4">
    <name type="scientific">Leptotrombidium deliense</name>
    <dbReference type="NCBI Taxonomy" id="299467"/>
    <lineage>
        <taxon>Eukaryota</taxon>
        <taxon>Metazoa</taxon>
        <taxon>Ecdysozoa</taxon>
        <taxon>Arthropoda</taxon>
        <taxon>Chelicerata</taxon>
        <taxon>Arachnida</taxon>
        <taxon>Acari</taxon>
        <taxon>Acariformes</taxon>
        <taxon>Trombidiformes</taxon>
        <taxon>Prostigmata</taxon>
        <taxon>Anystina</taxon>
        <taxon>Parasitengona</taxon>
        <taxon>Trombiculoidea</taxon>
        <taxon>Trombiculidae</taxon>
        <taxon>Leptotrombidium</taxon>
    </lineage>
</organism>
<comment type="caution">
    <text evidence="3">The sequence shown here is derived from an EMBL/GenBank/DDBJ whole genome shotgun (WGS) entry which is preliminary data.</text>
</comment>
<dbReference type="OrthoDB" id="8178130at2759"/>
<evidence type="ECO:0000313" key="3">
    <source>
        <dbReference type="EMBL" id="RWS20175.1"/>
    </source>
</evidence>
<dbReference type="VEuPathDB" id="VectorBase:LDEU011864"/>
<dbReference type="PANTHER" id="PTHR10407">
    <property type="entry name" value="HUNTINGTIN INTERACTING PROTEIN 1"/>
    <property type="match status" value="1"/>
</dbReference>
<dbReference type="PANTHER" id="PTHR10407:SF15">
    <property type="entry name" value="HUNTINGTIN INTERACTING PROTEIN 1"/>
    <property type="match status" value="1"/>
</dbReference>
<dbReference type="GO" id="GO:0048268">
    <property type="term" value="P:clathrin coat assembly"/>
    <property type="evidence" value="ECO:0007669"/>
    <property type="project" value="TreeGrafter"/>
</dbReference>
<dbReference type="Proteomes" id="UP000288716">
    <property type="component" value="Unassembled WGS sequence"/>
</dbReference>
<proteinExistence type="predicted"/>
<dbReference type="GO" id="GO:0035615">
    <property type="term" value="F:clathrin adaptor activity"/>
    <property type="evidence" value="ECO:0007669"/>
    <property type="project" value="TreeGrafter"/>
</dbReference>
<dbReference type="GO" id="GO:0007015">
    <property type="term" value="P:actin filament organization"/>
    <property type="evidence" value="ECO:0007669"/>
    <property type="project" value="TreeGrafter"/>
</dbReference>
<dbReference type="STRING" id="299467.A0A443RYB7"/>
<dbReference type="GO" id="GO:0043325">
    <property type="term" value="F:phosphatidylinositol-3,4-bisphosphate binding"/>
    <property type="evidence" value="ECO:0007669"/>
    <property type="project" value="TreeGrafter"/>
</dbReference>
<feature type="non-terminal residue" evidence="3">
    <location>
        <position position="280"/>
    </location>
</feature>